<accession>A0A9X6NJT6</accession>
<feature type="compositionally biased region" description="Polar residues" evidence="1">
    <location>
        <begin position="37"/>
        <end position="46"/>
    </location>
</feature>
<organism evidence="3 4">
    <name type="scientific">Hypsibius exemplaris</name>
    <name type="common">Freshwater tardigrade</name>
    <dbReference type="NCBI Taxonomy" id="2072580"/>
    <lineage>
        <taxon>Eukaryota</taxon>
        <taxon>Metazoa</taxon>
        <taxon>Ecdysozoa</taxon>
        <taxon>Tardigrada</taxon>
        <taxon>Eutardigrada</taxon>
        <taxon>Parachela</taxon>
        <taxon>Hypsibioidea</taxon>
        <taxon>Hypsibiidae</taxon>
        <taxon>Hypsibius</taxon>
    </lineage>
</organism>
<comment type="caution">
    <text evidence="3">The sequence shown here is derived from an EMBL/GenBank/DDBJ whole genome shotgun (WGS) entry which is preliminary data.</text>
</comment>
<evidence type="ECO:0008006" key="5">
    <source>
        <dbReference type="Google" id="ProtNLM"/>
    </source>
</evidence>
<gene>
    <name evidence="3" type="ORF">BV898_19854</name>
</gene>
<feature type="region of interest" description="Disordered" evidence="1">
    <location>
        <begin position="31"/>
        <end position="51"/>
    </location>
</feature>
<protein>
    <recommendedName>
        <fullName evidence="5">Saposin B-type domain-containing protein</fullName>
    </recommendedName>
</protein>
<evidence type="ECO:0000313" key="4">
    <source>
        <dbReference type="Proteomes" id="UP000192578"/>
    </source>
</evidence>
<proteinExistence type="predicted"/>
<reference evidence="4" key="1">
    <citation type="submission" date="2017-01" db="EMBL/GenBank/DDBJ databases">
        <title>Comparative genomics of anhydrobiosis in the tardigrade Hypsibius dujardini.</title>
        <authorList>
            <person name="Yoshida Y."/>
            <person name="Koutsovoulos G."/>
            <person name="Laetsch D."/>
            <person name="Stevens L."/>
            <person name="Kumar S."/>
            <person name="Horikawa D."/>
            <person name="Ishino K."/>
            <person name="Komine S."/>
            <person name="Tomita M."/>
            <person name="Blaxter M."/>
            <person name="Arakawa K."/>
        </authorList>
    </citation>
    <scope>NUCLEOTIDE SEQUENCE [LARGE SCALE GENOMIC DNA]</scope>
    <source>
        <strain evidence="4">Z151</strain>
    </source>
</reference>
<feature type="chain" id="PRO_5040924413" description="Saposin B-type domain-containing protein" evidence="2">
    <location>
        <begin position="21"/>
        <end position="141"/>
    </location>
</feature>
<evidence type="ECO:0000313" key="3">
    <source>
        <dbReference type="EMBL" id="OWA55467.1"/>
    </source>
</evidence>
<dbReference type="Proteomes" id="UP000192578">
    <property type="component" value="Unassembled WGS sequence"/>
</dbReference>
<evidence type="ECO:0000256" key="1">
    <source>
        <dbReference type="SAM" id="MobiDB-lite"/>
    </source>
</evidence>
<dbReference type="EMBL" id="MTYJ01000821">
    <property type="protein sequence ID" value="OWA55467.1"/>
    <property type="molecule type" value="Genomic_DNA"/>
</dbReference>
<keyword evidence="4" id="KW-1185">Reference proteome</keyword>
<feature type="signal peptide" evidence="2">
    <location>
        <begin position="1"/>
        <end position="20"/>
    </location>
</feature>
<name>A0A9X6NJT6_HYPEX</name>
<dbReference type="AlphaFoldDB" id="A0A9X6NJT6"/>
<keyword evidence="2" id="KW-0732">Signal</keyword>
<sequence>MNPIKAVCFLALFLFATVLATEFEHQRYVRRAHPESRSQQGESHQIPSDGRVCDKCPSCVTTPATELLKLRRLLIAHACHRERTMAKPDQRKTLRLLAELKTICHAKNPLYAVAVERFLKPSTENGSYFHDAARVYRYSQP</sequence>
<evidence type="ECO:0000256" key="2">
    <source>
        <dbReference type="SAM" id="SignalP"/>
    </source>
</evidence>